<proteinExistence type="predicted"/>
<evidence type="ECO:0000256" key="1">
    <source>
        <dbReference type="SAM" id="Coils"/>
    </source>
</evidence>
<protein>
    <recommendedName>
        <fullName evidence="5">DUF5320 domain-containing protein</fullName>
    </recommendedName>
</protein>
<feature type="region of interest" description="Disordered" evidence="2">
    <location>
        <begin position="1"/>
        <end position="21"/>
    </location>
</feature>
<dbReference type="Proteomes" id="UP000177905">
    <property type="component" value="Unassembled WGS sequence"/>
</dbReference>
<reference evidence="3 4" key="1">
    <citation type="journal article" date="2016" name="Nat. Commun.">
        <title>Thousands of microbial genomes shed light on interconnected biogeochemical processes in an aquifer system.</title>
        <authorList>
            <person name="Anantharaman K."/>
            <person name="Brown C.T."/>
            <person name="Hug L.A."/>
            <person name="Sharon I."/>
            <person name="Castelle C.J."/>
            <person name="Probst A.J."/>
            <person name="Thomas B.C."/>
            <person name="Singh A."/>
            <person name="Wilkins M.J."/>
            <person name="Karaoz U."/>
            <person name="Brodie E.L."/>
            <person name="Williams K.H."/>
            <person name="Hubbard S.S."/>
            <person name="Banfield J.F."/>
        </authorList>
    </citation>
    <scope>NUCLEOTIDE SEQUENCE [LARGE SCALE GENOMIC DNA]</scope>
</reference>
<evidence type="ECO:0008006" key="5">
    <source>
        <dbReference type="Google" id="ProtNLM"/>
    </source>
</evidence>
<dbReference type="EMBL" id="MEUA01000041">
    <property type="protein sequence ID" value="OGC14101.1"/>
    <property type="molecule type" value="Genomic_DNA"/>
</dbReference>
<accession>A0A1F4S0Z3</accession>
<organism evidence="3 4">
    <name type="scientific">candidate division WOR-1 bacterium RIFOXYB2_FULL_36_35</name>
    <dbReference type="NCBI Taxonomy" id="1802578"/>
    <lineage>
        <taxon>Bacteria</taxon>
        <taxon>Bacillati</taxon>
        <taxon>Saganbacteria</taxon>
    </lineage>
</organism>
<sequence length="75" mass="8025">MPGGDGTGPWGQGAGTGWGRGGCVARGRRFSGRAFGAFRNFFAPSSYSAKEELEELEAELATINSRISEIKKEKK</sequence>
<name>A0A1F4S0Z3_UNCSA</name>
<keyword evidence="1" id="KW-0175">Coiled coil</keyword>
<evidence type="ECO:0000313" key="4">
    <source>
        <dbReference type="Proteomes" id="UP000177905"/>
    </source>
</evidence>
<evidence type="ECO:0000313" key="3">
    <source>
        <dbReference type="EMBL" id="OGC14101.1"/>
    </source>
</evidence>
<comment type="caution">
    <text evidence="3">The sequence shown here is derived from an EMBL/GenBank/DDBJ whole genome shotgun (WGS) entry which is preliminary data.</text>
</comment>
<dbReference type="AlphaFoldDB" id="A0A1F4S0Z3"/>
<evidence type="ECO:0000256" key="2">
    <source>
        <dbReference type="SAM" id="MobiDB-lite"/>
    </source>
</evidence>
<feature type="coiled-coil region" evidence="1">
    <location>
        <begin position="46"/>
        <end position="73"/>
    </location>
</feature>
<gene>
    <name evidence="3" type="ORF">A2290_06325</name>
</gene>